<sequence length="381" mass="43612">MASDDEYLSELTDIESEYDESPANGKKAGKAKASTWKIRMSLKPARATTYSAQALYDQIHGGDVNLEPPYQRDVVWPETKQIMVIDSIFRNFYIPPVIFSVQVHDDGSETKTCIDGKQRLTSIWKCVSNVQSFIPKLADVKLYFKDTKTSGRGPKHEIMPERYRKVFANKQIVCVEYHEISEDDEREVFQRVQLGMALTPAEKLQVTSTPRAAFVRSMLGEYLREDGPLCPPNLNWKTDRGGDFRCLGHSIHMMELASSASRKPPQSDFKQLEKWLSFKDEVPESFQKSVKEAFKIFASLVSSDNHGTVFKKYKKVSPLEFIFVGLLVYLNKDKATKRELADGIGLMFDHVREEHTDVRMNNRVQKTMVNFVTDWTPGTKK</sequence>
<dbReference type="Pfam" id="PF03235">
    <property type="entry name" value="GmrSD_N"/>
    <property type="match status" value="1"/>
</dbReference>
<dbReference type="PANTHER" id="PTHR39639">
    <property type="entry name" value="CHROMOSOME 16, WHOLE GENOME SHOTGUN SEQUENCE"/>
    <property type="match status" value="1"/>
</dbReference>
<feature type="domain" description="GmrSD restriction endonucleases N-terminal" evidence="2">
    <location>
        <begin position="57"/>
        <end position="166"/>
    </location>
</feature>
<gene>
    <name evidence="3" type="ORF">CPB83DRAFT_773624</name>
</gene>
<dbReference type="OrthoDB" id="5419821at2759"/>
<evidence type="ECO:0000313" key="3">
    <source>
        <dbReference type="EMBL" id="KAF9524551.1"/>
    </source>
</evidence>
<feature type="region of interest" description="Disordered" evidence="1">
    <location>
        <begin position="1"/>
        <end position="29"/>
    </location>
</feature>
<dbReference type="EMBL" id="MU157897">
    <property type="protein sequence ID" value="KAF9524551.1"/>
    <property type="molecule type" value="Genomic_DNA"/>
</dbReference>
<evidence type="ECO:0000313" key="4">
    <source>
        <dbReference type="Proteomes" id="UP000807306"/>
    </source>
</evidence>
<dbReference type="Proteomes" id="UP000807306">
    <property type="component" value="Unassembled WGS sequence"/>
</dbReference>
<organism evidence="3 4">
    <name type="scientific">Crepidotus variabilis</name>
    <dbReference type="NCBI Taxonomy" id="179855"/>
    <lineage>
        <taxon>Eukaryota</taxon>
        <taxon>Fungi</taxon>
        <taxon>Dikarya</taxon>
        <taxon>Basidiomycota</taxon>
        <taxon>Agaricomycotina</taxon>
        <taxon>Agaricomycetes</taxon>
        <taxon>Agaricomycetidae</taxon>
        <taxon>Agaricales</taxon>
        <taxon>Agaricineae</taxon>
        <taxon>Crepidotaceae</taxon>
        <taxon>Crepidotus</taxon>
    </lineage>
</organism>
<keyword evidence="4" id="KW-1185">Reference proteome</keyword>
<name>A0A9P6JKU8_9AGAR</name>
<accession>A0A9P6JKU8</accession>
<dbReference type="PANTHER" id="PTHR39639:SF1">
    <property type="entry name" value="DUF262 DOMAIN-CONTAINING PROTEIN"/>
    <property type="match status" value="1"/>
</dbReference>
<feature type="compositionally biased region" description="Acidic residues" evidence="1">
    <location>
        <begin position="1"/>
        <end position="20"/>
    </location>
</feature>
<dbReference type="AlphaFoldDB" id="A0A9P6JKU8"/>
<proteinExistence type="predicted"/>
<feature type="non-terminal residue" evidence="3">
    <location>
        <position position="381"/>
    </location>
</feature>
<evidence type="ECO:0000256" key="1">
    <source>
        <dbReference type="SAM" id="MobiDB-lite"/>
    </source>
</evidence>
<comment type="caution">
    <text evidence="3">The sequence shown here is derived from an EMBL/GenBank/DDBJ whole genome shotgun (WGS) entry which is preliminary data.</text>
</comment>
<dbReference type="InterPro" id="IPR004919">
    <property type="entry name" value="GmrSD_N"/>
</dbReference>
<reference evidence="3" key="1">
    <citation type="submission" date="2020-11" db="EMBL/GenBank/DDBJ databases">
        <authorList>
            <consortium name="DOE Joint Genome Institute"/>
            <person name="Ahrendt S."/>
            <person name="Riley R."/>
            <person name="Andreopoulos W."/>
            <person name="Labutti K."/>
            <person name="Pangilinan J."/>
            <person name="Ruiz-Duenas F.J."/>
            <person name="Barrasa J.M."/>
            <person name="Sanchez-Garcia M."/>
            <person name="Camarero S."/>
            <person name="Miyauchi S."/>
            <person name="Serrano A."/>
            <person name="Linde D."/>
            <person name="Babiker R."/>
            <person name="Drula E."/>
            <person name="Ayuso-Fernandez I."/>
            <person name="Pacheco R."/>
            <person name="Padilla G."/>
            <person name="Ferreira P."/>
            <person name="Barriuso J."/>
            <person name="Kellner H."/>
            <person name="Castanera R."/>
            <person name="Alfaro M."/>
            <person name="Ramirez L."/>
            <person name="Pisabarro A.G."/>
            <person name="Kuo A."/>
            <person name="Tritt A."/>
            <person name="Lipzen A."/>
            <person name="He G."/>
            <person name="Yan M."/>
            <person name="Ng V."/>
            <person name="Cullen D."/>
            <person name="Martin F."/>
            <person name="Rosso M.-N."/>
            <person name="Henrissat B."/>
            <person name="Hibbett D."/>
            <person name="Martinez A.T."/>
            <person name="Grigoriev I.V."/>
        </authorList>
    </citation>
    <scope>NUCLEOTIDE SEQUENCE</scope>
    <source>
        <strain evidence="3">CBS 506.95</strain>
    </source>
</reference>
<protein>
    <recommendedName>
        <fullName evidence="2">GmrSD restriction endonucleases N-terminal domain-containing protein</fullName>
    </recommendedName>
</protein>
<evidence type="ECO:0000259" key="2">
    <source>
        <dbReference type="Pfam" id="PF03235"/>
    </source>
</evidence>